<organism evidence="1">
    <name type="scientific">hydrothermal vent metagenome</name>
    <dbReference type="NCBI Taxonomy" id="652676"/>
    <lineage>
        <taxon>unclassified sequences</taxon>
        <taxon>metagenomes</taxon>
        <taxon>ecological metagenomes</taxon>
    </lineage>
</organism>
<sequence>MPEITRFFGIIIRMYAEPGAPHHRPHFHIYYQNDSAVYDIETLELIAGVLPRRQQRLLEAWAELHQGELVENWERLQSGQLPYKIVPLR</sequence>
<evidence type="ECO:0000313" key="1">
    <source>
        <dbReference type="EMBL" id="VAW33058.1"/>
    </source>
</evidence>
<protein>
    <submittedName>
        <fullName evidence="1">Putative ORF-2</fullName>
    </submittedName>
</protein>
<reference evidence="1" key="1">
    <citation type="submission" date="2018-06" db="EMBL/GenBank/DDBJ databases">
        <authorList>
            <person name="Zhirakovskaya E."/>
        </authorList>
    </citation>
    <scope>NUCLEOTIDE SEQUENCE</scope>
</reference>
<dbReference type="AlphaFoldDB" id="A0A3B0UQB4"/>
<gene>
    <name evidence="1" type="ORF">MNBD_CHLOROFLEXI01-492</name>
</gene>
<name>A0A3B0UQB4_9ZZZZ</name>
<dbReference type="Pfam" id="PF13711">
    <property type="entry name" value="DUF4160"/>
    <property type="match status" value="1"/>
</dbReference>
<proteinExistence type="predicted"/>
<dbReference type="InterPro" id="IPR025427">
    <property type="entry name" value="DUF4160"/>
</dbReference>
<dbReference type="EMBL" id="UOEU01000417">
    <property type="protein sequence ID" value="VAW33058.1"/>
    <property type="molecule type" value="Genomic_DNA"/>
</dbReference>
<accession>A0A3B0UQB4</accession>